<feature type="compositionally biased region" description="Low complexity" evidence="1">
    <location>
        <begin position="154"/>
        <end position="181"/>
    </location>
</feature>
<comment type="caution">
    <text evidence="2">The sequence shown here is derived from an EMBL/GenBank/DDBJ whole genome shotgun (WGS) entry which is preliminary data.</text>
</comment>
<proteinExistence type="predicted"/>
<accession>A0ABQ2UK09</accession>
<evidence type="ECO:0000256" key="1">
    <source>
        <dbReference type="SAM" id="MobiDB-lite"/>
    </source>
</evidence>
<evidence type="ECO:0000313" key="3">
    <source>
        <dbReference type="Proteomes" id="UP000649573"/>
    </source>
</evidence>
<name>A0ABQ2UK09_9PSEU</name>
<protein>
    <submittedName>
        <fullName evidence="2">Uncharacterized protein</fullName>
    </submittedName>
</protein>
<reference evidence="3" key="1">
    <citation type="journal article" date="2019" name="Int. J. Syst. Evol. Microbiol.">
        <title>The Global Catalogue of Microorganisms (GCM) 10K type strain sequencing project: providing services to taxonomists for standard genome sequencing and annotation.</title>
        <authorList>
            <consortium name="The Broad Institute Genomics Platform"/>
            <consortium name="The Broad Institute Genome Sequencing Center for Infectious Disease"/>
            <person name="Wu L."/>
            <person name="Ma J."/>
        </authorList>
    </citation>
    <scope>NUCLEOTIDE SEQUENCE [LARGE SCALE GENOMIC DNA]</scope>
    <source>
        <strain evidence="3">JCM 3296</strain>
    </source>
</reference>
<feature type="region of interest" description="Disordered" evidence="1">
    <location>
        <begin position="137"/>
        <end position="181"/>
    </location>
</feature>
<organism evidence="2 3">
    <name type="scientific">Lentzea flava</name>
    <dbReference type="NCBI Taxonomy" id="103732"/>
    <lineage>
        <taxon>Bacteria</taxon>
        <taxon>Bacillati</taxon>
        <taxon>Actinomycetota</taxon>
        <taxon>Actinomycetes</taxon>
        <taxon>Pseudonocardiales</taxon>
        <taxon>Pseudonocardiaceae</taxon>
        <taxon>Lentzea</taxon>
    </lineage>
</organism>
<keyword evidence="3" id="KW-1185">Reference proteome</keyword>
<sequence>MHTGRGLRVRGLLRWCGLQRANDCRDCLTAFQDGIAAAIGSSEADWSGKAADQARTAVAGLGNKASEAGTAAQFAGKLIAQQSRALSTAKSTVPPPPAVPYDPAAANAGRMAITDPILYGQQAAADTAAEAAARGRCASGGDLRPHGGTDRGCPARVRARSSGAAVPASTRAAAAASDRHR</sequence>
<dbReference type="Gene3D" id="1.20.1260.20">
    <property type="entry name" value="PPE superfamily"/>
    <property type="match status" value="1"/>
</dbReference>
<dbReference type="EMBL" id="BMRE01000010">
    <property type="protein sequence ID" value="GGU35640.1"/>
    <property type="molecule type" value="Genomic_DNA"/>
</dbReference>
<gene>
    <name evidence="2" type="ORF">GCM10010178_29810</name>
</gene>
<dbReference type="InterPro" id="IPR038332">
    <property type="entry name" value="PPE_sf"/>
</dbReference>
<dbReference type="Proteomes" id="UP000649573">
    <property type="component" value="Unassembled WGS sequence"/>
</dbReference>
<evidence type="ECO:0000313" key="2">
    <source>
        <dbReference type="EMBL" id="GGU35640.1"/>
    </source>
</evidence>